<evidence type="ECO:0000313" key="11">
    <source>
        <dbReference type="EMBL" id="OCT53962.1"/>
    </source>
</evidence>
<dbReference type="GO" id="GO:0061630">
    <property type="term" value="F:ubiquitin protein ligase activity"/>
    <property type="evidence" value="ECO:0007669"/>
    <property type="project" value="UniProtKB-EC"/>
</dbReference>
<feature type="domain" description="RING-type" evidence="10">
    <location>
        <begin position="258"/>
        <end position="466"/>
    </location>
</feature>
<dbReference type="VEuPathDB" id="FungiDB:CLCR_09900"/>
<accession>A0A1C1CZQ3</accession>
<dbReference type="OrthoDB" id="9977870at2759"/>
<dbReference type="eggNOG" id="KOG1812">
    <property type="taxonomic scope" value="Eukaryota"/>
</dbReference>
<dbReference type="PANTHER" id="PTHR11685">
    <property type="entry name" value="RBR FAMILY RING FINGER AND IBR DOMAIN-CONTAINING"/>
    <property type="match status" value="1"/>
</dbReference>
<evidence type="ECO:0000256" key="7">
    <source>
        <dbReference type="ARBA" id="ARBA00022786"/>
    </source>
</evidence>
<feature type="region of interest" description="Disordered" evidence="9">
    <location>
        <begin position="462"/>
        <end position="502"/>
    </location>
</feature>
<keyword evidence="12" id="KW-1185">Reference proteome</keyword>
<dbReference type="InterPro" id="IPR044066">
    <property type="entry name" value="TRIAD_supradom"/>
</dbReference>
<evidence type="ECO:0000256" key="4">
    <source>
        <dbReference type="ARBA" id="ARBA00022723"/>
    </source>
</evidence>
<reference evidence="12" key="1">
    <citation type="submission" date="2015-07" db="EMBL/GenBank/DDBJ databases">
        <authorList>
            <person name="Teixeira M.M."/>
            <person name="Souza R.C."/>
            <person name="Almeida L.G."/>
            <person name="Vicente V.A."/>
            <person name="de Hoog S."/>
            <person name="Bocca A.L."/>
            <person name="de Almeida S.R."/>
            <person name="Vasconcelos A.T."/>
            <person name="Felipe M.S."/>
        </authorList>
    </citation>
    <scope>NUCLEOTIDE SEQUENCE [LARGE SCALE GENOMIC DNA]</scope>
    <source>
        <strain evidence="12">KSF</strain>
    </source>
</reference>
<dbReference type="Pfam" id="PF01485">
    <property type="entry name" value="IBR"/>
    <property type="match status" value="1"/>
</dbReference>
<dbReference type="CDD" id="cd22584">
    <property type="entry name" value="Rcat_RBR_unk"/>
    <property type="match status" value="1"/>
</dbReference>
<keyword evidence="4" id="KW-0479">Metal-binding</keyword>
<dbReference type="STRING" id="86049.A0A1C1CZQ3"/>
<gene>
    <name evidence="11" type="ORF">CLCR_09900</name>
</gene>
<dbReference type="EMBL" id="LGRB01000008">
    <property type="protein sequence ID" value="OCT53962.1"/>
    <property type="molecule type" value="Genomic_DNA"/>
</dbReference>
<name>A0A1C1CZQ3_9EURO</name>
<feature type="region of interest" description="Disordered" evidence="9">
    <location>
        <begin position="161"/>
        <end position="197"/>
    </location>
</feature>
<dbReference type="SUPFAM" id="SSF57850">
    <property type="entry name" value="RING/U-box"/>
    <property type="match status" value="1"/>
</dbReference>
<comment type="caution">
    <text evidence="11">The sequence shown here is derived from an EMBL/GenBank/DDBJ whole genome shotgun (WGS) entry which is preliminary data.</text>
</comment>
<keyword evidence="6" id="KW-0863">Zinc-finger</keyword>
<keyword evidence="3" id="KW-0808">Transferase</keyword>
<dbReference type="InterPro" id="IPR031127">
    <property type="entry name" value="E3_UB_ligase_RBR"/>
</dbReference>
<feature type="region of interest" description="Disordered" evidence="9">
    <location>
        <begin position="1"/>
        <end position="93"/>
    </location>
</feature>
<dbReference type="EC" id="2.3.2.31" evidence="2"/>
<dbReference type="Proteomes" id="UP000094526">
    <property type="component" value="Unassembled WGS sequence"/>
</dbReference>
<feature type="compositionally biased region" description="Acidic residues" evidence="9">
    <location>
        <begin position="462"/>
        <end position="500"/>
    </location>
</feature>
<keyword evidence="8" id="KW-0862">Zinc</keyword>
<evidence type="ECO:0000313" key="12">
    <source>
        <dbReference type="Proteomes" id="UP000094526"/>
    </source>
</evidence>
<dbReference type="Gene3D" id="1.20.120.1750">
    <property type="match status" value="1"/>
</dbReference>
<dbReference type="AlphaFoldDB" id="A0A1C1CZQ3"/>
<evidence type="ECO:0000256" key="6">
    <source>
        <dbReference type="ARBA" id="ARBA00022771"/>
    </source>
</evidence>
<evidence type="ECO:0000256" key="1">
    <source>
        <dbReference type="ARBA" id="ARBA00001798"/>
    </source>
</evidence>
<organism evidence="11 12">
    <name type="scientific">Cladophialophora carrionii</name>
    <dbReference type="NCBI Taxonomy" id="86049"/>
    <lineage>
        <taxon>Eukaryota</taxon>
        <taxon>Fungi</taxon>
        <taxon>Dikarya</taxon>
        <taxon>Ascomycota</taxon>
        <taxon>Pezizomycotina</taxon>
        <taxon>Eurotiomycetes</taxon>
        <taxon>Chaetothyriomycetidae</taxon>
        <taxon>Chaetothyriales</taxon>
        <taxon>Herpotrichiellaceae</taxon>
        <taxon>Cladophialophora</taxon>
    </lineage>
</organism>
<sequence>MQPTSEPGMSTFPGYKPVDGDGDIFMADAQPREPSPRDQGIPATTDGSHPSPRGSSQLALQSLPDAIPFRSRPTPFGRPPPAPSTSSARLNLAPSPFGNHLRYLPQPNPGSGAIVYPPMRLSPQHTRSSTPGDAEPPTLPPLSSIIPGPYGREGFQHATTQSAPLSKDGRSSGIIGANQGSPPHDTAHPHGVGLSLSSDFPHPPPVWDISHGLPAWEAFLTASPIPNGPFYFAHPARPPRSQTPPHIHRRRLTRPATPKVSCTVCLEEFKRDDLLQLACNCRYCTPCLNLSFRAGCANMASFPPKCCAKPLRISVWGSMLEPDILDRYKEIEAEFSTNRPLYCASPKCSTFIPESAMVPQDELGLCPKCATSTCKHCRRLMDDHAVWDIAERICPKEEEGLTKLYELGSEKKWKQCPTCLNMVEKTEGCNHMDCICGVEFCYRCGNLFDEDDACECELNTWDNEDDGEEEEGDEEEDDDDDDDEDEDEHDVDEESDEDEWPNYRLAVDLAGRPRCLHPDLSPLGAHHHTCHGCLQRNLLLTCEDCALELCQACVDKIRNVRGGEGDDGEDGSMDLDQRGMERGSRLDGIRGWPNNPNPYALTPFR</sequence>
<dbReference type="VEuPathDB" id="FungiDB:G647_00870"/>
<feature type="compositionally biased region" description="Basic and acidic residues" evidence="9">
    <location>
        <begin position="575"/>
        <end position="588"/>
    </location>
</feature>
<feature type="region of interest" description="Disordered" evidence="9">
    <location>
        <begin position="562"/>
        <end position="594"/>
    </location>
</feature>
<evidence type="ECO:0000256" key="9">
    <source>
        <dbReference type="SAM" id="MobiDB-lite"/>
    </source>
</evidence>
<keyword evidence="5" id="KW-0677">Repeat</keyword>
<evidence type="ECO:0000259" key="10">
    <source>
        <dbReference type="PROSITE" id="PS51873"/>
    </source>
</evidence>
<evidence type="ECO:0000256" key="8">
    <source>
        <dbReference type="ARBA" id="ARBA00022833"/>
    </source>
</evidence>
<evidence type="ECO:0000256" key="3">
    <source>
        <dbReference type="ARBA" id="ARBA00022679"/>
    </source>
</evidence>
<evidence type="ECO:0000256" key="5">
    <source>
        <dbReference type="ARBA" id="ARBA00022737"/>
    </source>
</evidence>
<protein>
    <recommendedName>
        <fullName evidence="2">RBR-type E3 ubiquitin transferase</fullName>
        <ecNumber evidence="2">2.3.2.31</ecNumber>
    </recommendedName>
</protein>
<keyword evidence="7" id="KW-0833">Ubl conjugation pathway</keyword>
<dbReference type="PROSITE" id="PS51873">
    <property type="entry name" value="TRIAD"/>
    <property type="match status" value="1"/>
</dbReference>
<dbReference type="InterPro" id="IPR002867">
    <property type="entry name" value="IBR_dom"/>
</dbReference>
<dbReference type="GO" id="GO:0016567">
    <property type="term" value="P:protein ubiquitination"/>
    <property type="evidence" value="ECO:0007669"/>
    <property type="project" value="InterPro"/>
</dbReference>
<comment type="catalytic activity">
    <reaction evidence="1">
        <text>[E2 ubiquitin-conjugating enzyme]-S-ubiquitinyl-L-cysteine + [acceptor protein]-L-lysine = [E2 ubiquitin-conjugating enzyme]-L-cysteine + [acceptor protein]-N(6)-ubiquitinyl-L-lysine.</text>
        <dbReference type="EC" id="2.3.2.31"/>
    </reaction>
</comment>
<evidence type="ECO:0000256" key="2">
    <source>
        <dbReference type="ARBA" id="ARBA00012251"/>
    </source>
</evidence>
<proteinExistence type="predicted"/>
<dbReference type="GO" id="GO:0008270">
    <property type="term" value="F:zinc ion binding"/>
    <property type="evidence" value="ECO:0007669"/>
    <property type="project" value="UniProtKB-KW"/>
</dbReference>
<feature type="compositionally biased region" description="Polar residues" evidence="9">
    <location>
        <begin position="45"/>
        <end position="60"/>
    </location>
</feature>